<evidence type="ECO:0000313" key="1">
    <source>
        <dbReference type="EMBL" id="QOX66028.1"/>
    </source>
</evidence>
<keyword evidence="2" id="KW-1185">Reference proteome</keyword>
<accession>A0ACD1AIC3</accession>
<dbReference type="EMBL" id="CP042469">
    <property type="protein sequence ID" value="QOX66028.1"/>
    <property type="molecule type" value="Genomic_DNA"/>
</dbReference>
<dbReference type="Proteomes" id="UP000594014">
    <property type="component" value="Chromosome"/>
</dbReference>
<dbReference type="EC" id="3.6.1.9" evidence="1"/>
<organism evidence="1 2">
    <name type="scientific">Anoxybacterium hadale</name>
    <dbReference type="NCBI Taxonomy" id="3408580"/>
    <lineage>
        <taxon>Bacteria</taxon>
        <taxon>Bacillati</taxon>
        <taxon>Bacillota</taxon>
        <taxon>Clostridia</taxon>
        <taxon>Peptostreptococcales</taxon>
        <taxon>Anaerovoracaceae</taxon>
        <taxon>Anoxybacterium</taxon>
    </lineage>
</organism>
<keyword evidence="1" id="KW-0378">Hydrolase</keyword>
<sequence length="275" mass="31582">METKYAKFYEEGKTAEEAIQRLADIIALLRSEEGCPWDRVQTHKSLRSCLLEEAYEAADAIDKADMDNLEEEMGDVLLQVIFHANLGSEENQFDLRSIANRECEKMLRRHPHVFLNKNSESIDKVLEKWENVKRKERGTATHTDSLRNVPNALPALIRSYKIQKKAAEVGFDWDDVSDAFSKVKEETGELLEIYRGNDEASIMEEVGDLLFAVVNVARFLGVNPEEALNFTSSKFIDRFGFIEDSAKLQGKTLEEMNLEEMDKLWEQAKARNRNL</sequence>
<proteinExistence type="predicted"/>
<name>A0ACD1AIC3_9FIRM</name>
<gene>
    <name evidence="1" type="primary">mazG</name>
    <name evidence="1" type="ORF">FRZ06_20655</name>
</gene>
<protein>
    <submittedName>
        <fullName evidence="1">Nucleoside triphosphate pyrophosphohydrolase</fullName>
        <ecNumber evidence="1">3.6.1.9</ecNumber>
    </submittedName>
</protein>
<reference evidence="1" key="1">
    <citation type="submission" date="2019-08" db="EMBL/GenBank/DDBJ databases">
        <title>Genome sequence of Clostridiales bacterium MT110.</title>
        <authorList>
            <person name="Cao J."/>
        </authorList>
    </citation>
    <scope>NUCLEOTIDE SEQUENCE</scope>
    <source>
        <strain evidence="1">MT110</strain>
    </source>
</reference>
<evidence type="ECO:0000313" key="2">
    <source>
        <dbReference type="Proteomes" id="UP000594014"/>
    </source>
</evidence>